<comment type="caution">
    <text evidence="1">The sequence shown here is derived from an EMBL/GenBank/DDBJ whole genome shotgun (WGS) entry which is preliminary data.</text>
</comment>
<organism evidence="1 2">
    <name type="scientific">Candidatus Roizmanbacteria bacterium RIFCSPHIGHO2_02_FULL_38_11</name>
    <dbReference type="NCBI Taxonomy" id="1802039"/>
    <lineage>
        <taxon>Bacteria</taxon>
        <taxon>Candidatus Roizmaniibacteriota</taxon>
    </lineage>
</organism>
<sequence length="254" mass="29514">MIRILIIIFLLIAFITLAKIYLQPFQISDDMAIESSYKKRLEVNPQDTFFPSLIRYTSESAKLLNSVKEKDLLGFRCSDSFIRTNQGVYILENVKTSQKDKKRLKNQPFIEFMRDKEKQMSKGKRILTARICEMENKTMLIIYSIGVYDNKSADNTPIFQTIINSVYNDAFIQIIPKNILMRSRTFTIARSNGHLRCDESFQIATNNLLYVLCDEQQSKSANYFIYEVDLNTGATKILRRCANNFIDKLKTTCN</sequence>
<protein>
    <submittedName>
        <fullName evidence="1">Uncharacterized protein</fullName>
    </submittedName>
</protein>
<evidence type="ECO:0000313" key="2">
    <source>
        <dbReference type="Proteomes" id="UP000177913"/>
    </source>
</evidence>
<dbReference type="Proteomes" id="UP000177913">
    <property type="component" value="Unassembled WGS sequence"/>
</dbReference>
<reference evidence="1 2" key="1">
    <citation type="journal article" date="2016" name="Nat. Commun.">
        <title>Thousands of microbial genomes shed light on interconnected biogeochemical processes in an aquifer system.</title>
        <authorList>
            <person name="Anantharaman K."/>
            <person name="Brown C.T."/>
            <person name="Hug L.A."/>
            <person name="Sharon I."/>
            <person name="Castelle C.J."/>
            <person name="Probst A.J."/>
            <person name="Thomas B.C."/>
            <person name="Singh A."/>
            <person name="Wilkins M.J."/>
            <person name="Karaoz U."/>
            <person name="Brodie E.L."/>
            <person name="Williams K.H."/>
            <person name="Hubbard S.S."/>
            <person name="Banfield J.F."/>
        </authorList>
    </citation>
    <scope>NUCLEOTIDE SEQUENCE [LARGE SCALE GENOMIC DNA]</scope>
</reference>
<evidence type="ECO:0000313" key="1">
    <source>
        <dbReference type="EMBL" id="OGK25573.1"/>
    </source>
</evidence>
<proteinExistence type="predicted"/>
<dbReference type="EMBL" id="MFZO01000006">
    <property type="protein sequence ID" value="OGK25573.1"/>
    <property type="molecule type" value="Genomic_DNA"/>
</dbReference>
<accession>A0A1F7H3A0</accession>
<dbReference type="AlphaFoldDB" id="A0A1F7H3A0"/>
<gene>
    <name evidence="1" type="ORF">A3C25_01085</name>
</gene>
<name>A0A1F7H3A0_9BACT</name>